<comment type="caution">
    <text evidence="2">The sequence shown here is derived from an EMBL/GenBank/DDBJ whole genome shotgun (WGS) entry which is preliminary data.</text>
</comment>
<evidence type="ECO:0000313" key="2">
    <source>
        <dbReference type="EMBL" id="MBN7772257.1"/>
    </source>
</evidence>
<organism evidence="2 3">
    <name type="scientific">Clostridium aminobutyricum</name>
    <dbReference type="NCBI Taxonomy" id="33953"/>
    <lineage>
        <taxon>Bacteria</taxon>
        <taxon>Bacillati</taxon>
        <taxon>Bacillota</taxon>
        <taxon>Clostridia</taxon>
        <taxon>Eubacteriales</taxon>
        <taxon>Clostridiaceae</taxon>
        <taxon>Clostridium</taxon>
    </lineage>
</organism>
<gene>
    <name evidence="2" type="ORF">JYB65_02670</name>
</gene>
<dbReference type="EMBL" id="JAFJZZ010000001">
    <property type="protein sequence ID" value="MBN7772257.1"/>
    <property type="molecule type" value="Genomic_DNA"/>
</dbReference>
<dbReference type="RefSeq" id="WP_206581075.1">
    <property type="nucleotide sequence ID" value="NZ_JAFJZZ010000001.1"/>
</dbReference>
<accession>A0A939IGP7</accession>
<keyword evidence="1" id="KW-0812">Transmembrane</keyword>
<dbReference type="Proteomes" id="UP000664545">
    <property type="component" value="Unassembled WGS sequence"/>
</dbReference>
<dbReference type="AlphaFoldDB" id="A0A939IGP7"/>
<protein>
    <submittedName>
        <fullName evidence="2">Uncharacterized protein</fullName>
    </submittedName>
</protein>
<reference evidence="2" key="1">
    <citation type="submission" date="2021-02" db="EMBL/GenBank/DDBJ databases">
        <title>Abyssanaerobacter marinus gen.nov., sp., nov, anaerobic bacterium isolated from the Onnuri vent field of Indian Ocean and suggestion of Mogibacteriaceae fam. nov., and proposal of reclassification of ambiguous this family's genus member.</title>
        <authorList>
            <person name="Kim Y.J."/>
            <person name="Yang J.-A."/>
        </authorList>
    </citation>
    <scope>NUCLEOTIDE SEQUENCE</scope>
    <source>
        <strain evidence="2">DSM 2634</strain>
    </source>
</reference>
<evidence type="ECO:0000256" key="1">
    <source>
        <dbReference type="SAM" id="Phobius"/>
    </source>
</evidence>
<keyword evidence="1" id="KW-0472">Membrane</keyword>
<keyword evidence="1" id="KW-1133">Transmembrane helix</keyword>
<feature type="transmembrane region" description="Helical" evidence="1">
    <location>
        <begin position="6"/>
        <end position="33"/>
    </location>
</feature>
<name>A0A939IGP7_CLOAM</name>
<evidence type="ECO:0000313" key="3">
    <source>
        <dbReference type="Proteomes" id="UP000664545"/>
    </source>
</evidence>
<keyword evidence="3" id="KW-1185">Reference proteome</keyword>
<sequence length="46" mass="5098">MEKMEIIYTTVGIGMLVLVLGLYTGVLFGVTFGRIDISAKNYKNEV</sequence>
<proteinExistence type="predicted"/>